<protein>
    <submittedName>
        <fullName evidence="2">Uncharacterized protein</fullName>
    </submittedName>
</protein>
<feature type="region of interest" description="Disordered" evidence="1">
    <location>
        <begin position="1"/>
        <end position="30"/>
    </location>
</feature>
<dbReference type="Proteomes" id="UP000031523">
    <property type="component" value="Chromosome"/>
</dbReference>
<accession>A0A0B5EMK8</accession>
<evidence type="ECO:0000313" key="3">
    <source>
        <dbReference type="Proteomes" id="UP000031523"/>
    </source>
</evidence>
<dbReference type="KEGG" id="sals:SLNWT_2398"/>
<organism evidence="2 3">
    <name type="scientific">Streptomyces albus (strain ATCC 21838 / DSM 41398 / FERM P-419 / JCM 4703 / NBRC 107858)</name>
    <dbReference type="NCBI Taxonomy" id="1081613"/>
    <lineage>
        <taxon>Bacteria</taxon>
        <taxon>Bacillati</taxon>
        <taxon>Actinomycetota</taxon>
        <taxon>Actinomycetes</taxon>
        <taxon>Kitasatosporales</taxon>
        <taxon>Streptomycetaceae</taxon>
        <taxon>Streptomyces</taxon>
    </lineage>
</organism>
<sequence length="50" mass="5831">MGQRYPHRVRREPLKPVRDPSPGHYANRPPVCTEGLLLSVRRQGLEPRTR</sequence>
<evidence type="ECO:0000256" key="1">
    <source>
        <dbReference type="SAM" id="MobiDB-lite"/>
    </source>
</evidence>
<name>A0A0B5EMK8_STRA4</name>
<gene>
    <name evidence="2" type="ORF">SLNWT_2398</name>
</gene>
<proteinExistence type="predicted"/>
<feature type="compositionally biased region" description="Basic residues" evidence="1">
    <location>
        <begin position="1"/>
        <end position="10"/>
    </location>
</feature>
<evidence type="ECO:0000313" key="2">
    <source>
        <dbReference type="EMBL" id="AJE82774.1"/>
    </source>
</evidence>
<dbReference type="AlphaFoldDB" id="A0A0B5EMK8"/>
<reference evidence="2 3" key="1">
    <citation type="submission" date="2015-01" db="EMBL/GenBank/DDBJ databases">
        <title>Enhanced salinomycin production by adjusting the supply of polyketide extender units in Streptomyce albus DSM 41398.</title>
        <authorList>
            <person name="Lu C."/>
        </authorList>
    </citation>
    <scope>NUCLEOTIDE SEQUENCE [LARGE SCALE GENOMIC DNA]</scope>
    <source>
        <strain evidence="3">ATCC 21838 / DSM 41398 / FERM P-419 / JCM 4703 / NBRC 107858</strain>
    </source>
</reference>
<keyword evidence="3" id="KW-1185">Reference proteome</keyword>
<dbReference type="EMBL" id="CP010519">
    <property type="protein sequence ID" value="AJE82774.1"/>
    <property type="molecule type" value="Genomic_DNA"/>
</dbReference>